<accession>A0A1Z2XMF9</accession>
<dbReference type="Proteomes" id="UP000196710">
    <property type="component" value="Chromosome"/>
</dbReference>
<comment type="similarity">
    <text evidence="1">Belongs to the cycloisomerase 2 family.</text>
</comment>
<dbReference type="InterPro" id="IPR050282">
    <property type="entry name" value="Cycloisomerase_2"/>
</dbReference>
<dbReference type="Gene3D" id="2.130.10.10">
    <property type="entry name" value="YVTN repeat-like/Quinoprotein amine dehydrogenase"/>
    <property type="match status" value="1"/>
</dbReference>
<dbReference type="GO" id="GO:0017057">
    <property type="term" value="F:6-phosphogluconolactonase activity"/>
    <property type="evidence" value="ECO:0007669"/>
    <property type="project" value="TreeGrafter"/>
</dbReference>
<dbReference type="EMBL" id="CP021422">
    <property type="protein sequence ID" value="ASB39612.1"/>
    <property type="molecule type" value="Genomic_DNA"/>
</dbReference>
<dbReference type="PANTHER" id="PTHR30344">
    <property type="entry name" value="6-PHOSPHOGLUCONOLACTONASE-RELATED"/>
    <property type="match status" value="1"/>
</dbReference>
<dbReference type="InterPro" id="IPR011048">
    <property type="entry name" value="Haem_d1_sf"/>
</dbReference>
<evidence type="ECO:0000313" key="3">
    <source>
        <dbReference type="EMBL" id="QQR28903.1"/>
    </source>
</evidence>
<dbReference type="KEGG" id="amur:ADH66_02415"/>
<reference evidence="3 5" key="3">
    <citation type="submission" date="2020-11" db="EMBL/GenBank/DDBJ databases">
        <title>Closed and high quality bacterial genomes of the OMM12 community.</title>
        <authorList>
            <person name="Marbouty M."/>
            <person name="Lamy-Besnier Q."/>
            <person name="Debarbieux L."/>
            <person name="Koszul R."/>
        </authorList>
    </citation>
    <scope>NUCLEOTIDE SEQUENCE [LARGE SCALE GENOMIC DNA]</scope>
    <source>
        <strain evidence="3 5">KB18</strain>
    </source>
</reference>
<dbReference type="EMBL" id="CP065321">
    <property type="protein sequence ID" value="QQR28903.1"/>
    <property type="molecule type" value="Genomic_DNA"/>
</dbReference>
<dbReference type="Proteomes" id="UP000596035">
    <property type="component" value="Chromosome"/>
</dbReference>
<proteinExistence type="inferred from homology"/>
<evidence type="ECO:0000256" key="1">
    <source>
        <dbReference type="ARBA" id="ARBA00005564"/>
    </source>
</evidence>
<dbReference type="PANTHER" id="PTHR30344:SF1">
    <property type="entry name" value="6-PHOSPHOGLUCONOLACTONASE"/>
    <property type="match status" value="1"/>
</dbReference>
<reference evidence="2" key="1">
    <citation type="journal article" date="2017" name="Genome Announc.">
        <title>High-Quality Whole-Genome Sequences of the Oligo-Mouse-Microbiota Bacterial Community.</title>
        <authorList>
            <person name="Garzetti D."/>
            <person name="Brugiroux S."/>
            <person name="Bunk B."/>
            <person name="Pukall R."/>
            <person name="McCoy K.D."/>
            <person name="Macpherson A.J."/>
            <person name="Stecher B."/>
        </authorList>
    </citation>
    <scope>NUCLEOTIDE SEQUENCE</scope>
    <source>
        <strain evidence="2">KB18</strain>
    </source>
</reference>
<name>A0A1Z2XMF9_9FIRM</name>
<dbReference type="InterPro" id="IPR015943">
    <property type="entry name" value="WD40/YVTN_repeat-like_dom_sf"/>
</dbReference>
<dbReference type="InterPro" id="IPR019405">
    <property type="entry name" value="Lactonase_7-beta_prop"/>
</dbReference>
<sequence>MTNYQLWTGTYTQGEPRDGIYRLGFDGKNLSVLESWGGLTDPSYLQPVGDKVYAVEELSEGGSIIELSPGKKEYRRWTLPGSGYCHVTALGNLLYASGYSGGCLAGFDLGTERLCEFIEHEGRGTDQKRQERAHIHSARPTPDGVGLFVADLGLDKLFQYRVGPGGRLAPHEGQPFVRVAPGQGPRHFAYHPSGRFLYLVTEMGQTLRTYCYDSGSSALEFLNEYPLYETAPAPGDTAADVQLDPAGRFIYASVRGSDRIFRYKVTADPGTLEPAGSFSSGGKYPRSISISPDGRYLAAANQLSGKVAVFELGPGIPAGGAAKLQIPGAVCVKWAGNK</sequence>
<dbReference type="RefSeq" id="WP_066536134.1">
    <property type="nucleotide sequence ID" value="NZ_CP021422.1"/>
</dbReference>
<dbReference type="AlphaFoldDB" id="A0A1Z2XMF9"/>
<keyword evidence="4" id="KW-1185">Reference proteome</keyword>
<evidence type="ECO:0000313" key="4">
    <source>
        <dbReference type="Proteomes" id="UP000196710"/>
    </source>
</evidence>
<protein>
    <submittedName>
        <fullName evidence="3">Lactonase family protein</fullName>
    </submittedName>
</protein>
<reference evidence="4" key="2">
    <citation type="submission" date="2017-05" db="EMBL/GenBank/DDBJ databases">
        <title>Improved OligoMM genomes.</title>
        <authorList>
            <person name="Garzetti D."/>
        </authorList>
    </citation>
    <scope>NUCLEOTIDE SEQUENCE [LARGE SCALE GENOMIC DNA]</scope>
    <source>
        <strain evidence="4">KB18</strain>
    </source>
</reference>
<organism evidence="3 5">
    <name type="scientific">Acutalibacter muris</name>
    <dbReference type="NCBI Taxonomy" id="1796620"/>
    <lineage>
        <taxon>Bacteria</taxon>
        <taxon>Bacillati</taxon>
        <taxon>Bacillota</taxon>
        <taxon>Clostridia</taxon>
        <taxon>Eubacteriales</taxon>
        <taxon>Acutalibacteraceae</taxon>
        <taxon>Acutalibacter</taxon>
    </lineage>
</organism>
<dbReference type="Pfam" id="PF10282">
    <property type="entry name" value="Lactonase"/>
    <property type="match status" value="1"/>
</dbReference>
<evidence type="ECO:0000313" key="2">
    <source>
        <dbReference type="EMBL" id="ASB39612.1"/>
    </source>
</evidence>
<dbReference type="SUPFAM" id="SSF51004">
    <property type="entry name" value="C-terminal (heme d1) domain of cytochrome cd1-nitrite reductase"/>
    <property type="match status" value="1"/>
</dbReference>
<gene>
    <name evidence="2" type="ORF">ADH66_02415</name>
    <name evidence="3" type="ORF">I5Q82_12455</name>
</gene>
<evidence type="ECO:0000313" key="5">
    <source>
        <dbReference type="Proteomes" id="UP000596035"/>
    </source>
</evidence>